<gene>
    <name evidence="3" type="ORF">GCM10009850_034570</name>
</gene>
<sequence length="222" mass="22878">MHSLGAEMSHKRSGLLSGLLTGLLAALLCAAGLGAAILFQQRLPAAVMTFGGGLPVSLALSLLIAVVVALAISAVRPRSLALLPLAALYAGGAVAAGQITGKAVMDGAALRTPQRSTMNVTVDVGDVTLENLNAGLGDALSLYRGALTQTWAAWLCIAVAALAALALVALRVTRVRRALRAEQAAAETEPEEPEYRAPFEPAQQPTPKPTADLFTPRDPARD</sequence>
<comment type="caution">
    <text evidence="3">The sequence shown here is derived from an EMBL/GenBank/DDBJ whole genome shotgun (WGS) entry which is preliminary data.</text>
</comment>
<keyword evidence="2" id="KW-0812">Transmembrane</keyword>
<evidence type="ECO:0000313" key="4">
    <source>
        <dbReference type="Proteomes" id="UP001499843"/>
    </source>
</evidence>
<proteinExistence type="predicted"/>
<protein>
    <submittedName>
        <fullName evidence="3">Uncharacterized protein</fullName>
    </submittedName>
</protein>
<dbReference type="EMBL" id="BAAAQX010000007">
    <property type="protein sequence ID" value="GAA2207999.1"/>
    <property type="molecule type" value="Genomic_DNA"/>
</dbReference>
<feature type="region of interest" description="Disordered" evidence="1">
    <location>
        <begin position="182"/>
        <end position="222"/>
    </location>
</feature>
<keyword evidence="2" id="KW-1133">Transmembrane helix</keyword>
<accession>A0ABN3CF83</accession>
<feature type="transmembrane region" description="Helical" evidence="2">
    <location>
        <begin position="79"/>
        <end position="99"/>
    </location>
</feature>
<keyword evidence="4" id="KW-1185">Reference proteome</keyword>
<name>A0ABN3CF83_9ACTN</name>
<feature type="transmembrane region" description="Helical" evidence="2">
    <location>
        <begin position="151"/>
        <end position="170"/>
    </location>
</feature>
<evidence type="ECO:0000313" key="3">
    <source>
        <dbReference type="EMBL" id="GAA2207999.1"/>
    </source>
</evidence>
<evidence type="ECO:0000256" key="2">
    <source>
        <dbReference type="SAM" id="Phobius"/>
    </source>
</evidence>
<organism evidence="3 4">
    <name type="scientific">Nonomuraea monospora</name>
    <dbReference type="NCBI Taxonomy" id="568818"/>
    <lineage>
        <taxon>Bacteria</taxon>
        <taxon>Bacillati</taxon>
        <taxon>Actinomycetota</taxon>
        <taxon>Actinomycetes</taxon>
        <taxon>Streptosporangiales</taxon>
        <taxon>Streptosporangiaceae</taxon>
        <taxon>Nonomuraea</taxon>
    </lineage>
</organism>
<evidence type="ECO:0000256" key="1">
    <source>
        <dbReference type="SAM" id="MobiDB-lite"/>
    </source>
</evidence>
<keyword evidence="2" id="KW-0472">Membrane</keyword>
<dbReference type="Proteomes" id="UP001499843">
    <property type="component" value="Unassembled WGS sequence"/>
</dbReference>
<reference evidence="3 4" key="1">
    <citation type="journal article" date="2019" name="Int. J. Syst. Evol. Microbiol.">
        <title>The Global Catalogue of Microorganisms (GCM) 10K type strain sequencing project: providing services to taxonomists for standard genome sequencing and annotation.</title>
        <authorList>
            <consortium name="The Broad Institute Genomics Platform"/>
            <consortium name="The Broad Institute Genome Sequencing Center for Infectious Disease"/>
            <person name="Wu L."/>
            <person name="Ma J."/>
        </authorList>
    </citation>
    <scope>NUCLEOTIDE SEQUENCE [LARGE SCALE GENOMIC DNA]</scope>
    <source>
        <strain evidence="3 4">JCM 16114</strain>
    </source>
</reference>
<feature type="transmembrane region" description="Helical" evidence="2">
    <location>
        <begin position="45"/>
        <end position="72"/>
    </location>
</feature>